<evidence type="ECO:0000256" key="1">
    <source>
        <dbReference type="SAM" id="MobiDB-lite"/>
    </source>
</evidence>
<proteinExistence type="predicted"/>
<dbReference type="InterPro" id="IPR036278">
    <property type="entry name" value="Sialidase_sf"/>
</dbReference>
<sequence length="401" mass="42153">MVVRRTFTVLALAALALSTAVAPATAAGAGGAGRAEPPPGGAENGTRLMEGVSLYPRAIELEHSGEADGTIVVSTVTFDGDTGHGAIFHSTDDGRSFERVGTVSDPGATQGLCCSTLFELPRQVGDLPEGTLLWSASVGQQEDESTRRMTLPVWASTDQGRTWEHVSTAATASGGKGLWEPEFAVSPGGELVLYVSDENQQPTHSQVIVQATSPDGVTWSPLTDVIALPDSGLRPGMPVVRTLPEGDYLMSYEVCGPVQDCRHYTRRSADGTAWQPVTEIGAPVETADGTHFRHTPNISWYDDGTPDGRLLGVGQMLYGADGAVLPGSGSTLMTNEGVPEDDWATAQAPVSILDPWNNYCPNYSPTLLALPERGEVLELSTGYESEGGACTTYFGVGALPD</sequence>
<keyword evidence="2" id="KW-0732">Signal</keyword>
<dbReference type="CDD" id="cd15482">
    <property type="entry name" value="Sialidase_non-viral"/>
    <property type="match status" value="1"/>
</dbReference>
<dbReference type="Proteomes" id="UP000540568">
    <property type="component" value="Unassembled WGS sequence"/>
</dbReference>
<dbReference type="PANTHER" id="PTHR38792">
    <property type="entry name" value="BNR/ASP-BOX REPEAT DOMAIN PROTEIN (AFU_ORTHOLOGUE AFUA_7G06430)-RELATED"/>
    <property type="match status" value="1"/>
</dbReference>
<reference evidence="3 4" key="1">
    <citation type="submission" date="2020-07" db="EMBL/GenBank/DDBJ databases">
        <title>Sequencing the genomes of 1000 actinobacteria strains.</title>
        <authorList>
            <person name="Klenk H.-P."/>
        </authorList>
    </citation>
    <scope>NUCLEOTIDE SEQUENCE [LARGE SCALE GENOMIC DNA]</scope>
    <source>
        <strain evidence="3 4">DSM 44121</strain>
    </source>
</reference>
<organism evidence="3 4">
    <name type="scientific">Promicromonospora sukumoe</name>
    <dbReference type="NCBI Taxonomy" id="88382"/>
    <lineage>
        <taxon>Bacteria</taxon>
        <taxon>Bacillati</taxon>
        <taxon>Actinomycetota</taxon>
        <taxon>Actinomycetes</taxon>
        <taxon>Micrococcales</taxon>
        <taxon>Promicromonosporaceae</taxon>
        <taxon>Promicromonospora</taxon>
    </lineage>
</organism>
<dbReference type="PANTHER" id="PTHR38792:SF3">
    <property type="entry name" value="BNR_ASP-BOX REPEAT DOMAIN PROTEIN (AFU_ORTHOLOGUE AFUA_7G06430)-RELATED"/>
    <property type="match status" value="1"/>
</dbReference>
<keyword evidence="4" id="KW-1185">Reference proteome</keyword>
<evidence type="ECO:0008006" key="5">
    <source>
        <dbReference type="Google" id="ProtNLM"/>
    </source>
</evidence>
<protein>
    <recommendedName>
        <fullName evidence="5">BNR repeat protein</fullName>
    </recommendedName>
</protein>
<dbReference type="EMBL" id="JACGWV010000001">
    <property type="protein sequence ID" value="MBA8808805.1"/>
    <property type="molecule type" value="Genomic_DNA"/>
</dbReference>
<accession>A0A7W3J9K6</accession>
<gene>
    <name evidence="3" type="ORF">FHX71_002747</name>
</gene>
<feature type="signal peptide" evidence="2">
    <location>
        <begin position="1"/>
        <end position="26"/>
    </location>
</feature>
<dbReference type="RefSeq" id="WP_182617104.1">
    <property type="nucleotide sequence ID" value="NZ_BAAATF010000003.1"/>
</dbReference>
<name>A0A7W3J9K6_9MICO</name>
<dbReference type="SUPFAM" id="SSF50939">
    <property type="entry name" value="Sialidases"/>
    <property type="match status" value="1"/>
</dbReference>
<evidence type="ECO:0000313" key="4">
    <source>
        <dbReference type="Proteomes" id="UP000540568"/>
    </source>
</evidence>
<evidence type="ECO:0000256" key="2">
    <source>
        <dbReference type="SAM" id="SignalP"/>
    </source>
</evidence>
<comment type="caution">
    <text evidence="3">The sequence shown here is derived from an EMBL/GenBank/DDBJ whole genome shotgun (WGS) entry which is preliminary data.</text>
</comment>
<evidence type="ECO:0000313" key="3">
    <source>
        <dbReference type="EMBL" id="MBA8808805.1"/>
    </source>
</evidence>
<dbReference type="Gene3D" id="2.120.10.10">
    <property type="match status" value="1"/>
</dbReference>
<feature type="region of interest" description="Disordered" evidence="1">
    <location>
        <begin position="27"/>
        <end position="46"/>
    </location>
</feature>
<dbReference type="AlphaFoldDB" id="A0A7W3J9K6"/>
<feature type="chain" id="PRO_5030769013" description="BNR repeat protein" evidence="2">
    <location>
        <begin position="27"/>
        <end position="401"/>
    </location>
</feature>